<protein>
    <submittedName>
        <fullName evidence="1">Uncharacterized protein</fullName>
    </submittedName>
</protein>
<organism evidence="1 2">
    <name type="scientific">Aquitalea magnusonii</name>
    <dbReference type="NCBI Taxonomy" id="332411"/>
    <lineage>
        <taxon>Bacteria</taxon>
        <taxon>Pseudomonadati</taxon>
        <taxon>Pseudomonadota</taxon>
        <taxon>Betaproteobacteria</taxon>
        <taxon>Neisseriales</taxon>
        <taxon>Chromobacteriaceae</taxon>
        <taxon>Aquitalea</taxon>
    </lineage>
</organism>
<evidence type="ECO:0000313" key="2">
    <source>
        <dbReference type="Proteomes" id="UP000198290"/>
    </source>
</evidence>
<evidence type="ECO:0000313" key="1">
    <source>
        <dbReference type="EMBL" id="BBF85934.1"/>
    </source>
</evidence>
<accession>A0A3G9GEZ2</accession>
<reference evidence="2" key="3">
    <citation type="journal article" date="2017" name="Plant Physiol. Biochem.">
        <title>Differential oxidative and antioxidative response of duckweed Lemna minor toward plant growth promoting/inhibiting bacteria.</title>
        <authorList>
            <person name="Ishizawa H."/>
            <person name="Kuroda M."/>
            <person name="Morikawa M."/>
            <person name="Ike M."/>
        </authorList>
    </citation>
    <scope>NUCLEOTIDE SEQUENCE [LARGE SCALE GENOMIC DNA]</scope>
    <source>
        <strain evidence="2">H3</strain>
    </source>
</reference>
<reference evidence="1 2" key="2">
    <citation type="journal article" date="2017" name="Genome Announc.">
        <title>Draft genome sequence of Aquitalea magnusonii strain H3, a plant growth-promoting bacterium of duckweed Lemna minor.</title>
        <authorList>
            <person name="Ishizawa H."/>
            <person name="Kuroda M."/>
            <person name="Ike M."/>
        </authorList>
    </citation>
    <scope>NUCLEOTIDE SEQUENCE [LARGE SCALE GENOMIC DNA]</scope>
    <source>
        <strain evidence="1 2">H3</strain>
    </source>
</reference>
<reference evidence="2" key="1">
    <citation type="journal article" date="2017" name="Biotechnol. Biofuels">
        <title>Evaluation of environmental bacterial communities as a factor affecting the growth of duckweed Lemna minor.</title>
        <authorList>
            <person name="Ishizawa H."/>
            <person name="Kuroda M."/>
            <person name="Morikawa M."/>
            <person name="Ike M."/>
        </authorList>
    </citation>
    <scope>NUCLEOTIDE SEQUENCE [LARGE SCALE GENOMIC DNA]</scope>
    <source>
        <strain evidence="2">H3</strain>
    </source>
</reference>
<proteinExistence type="predicted"/>
<name>A0A3G9GEZ2_9NEIS</name>
<dbReference type="KEGG" id="amah:DLM_2320"/>
<dbReference type="EMBL" id="AP018823">
    <property type="protein sequence ID" value="BBF85934.1"/>
    <property type="molecule type" value="Genomic_DNA"/>
</dbReference>
<dbReference type="AlphaFoldDB" id="A0A3G9GEZ2"/>
<keyword evidence="2" id="KW-1185">Reference proteome</keyword>
<dbReference type="Proteomes" id="UP000198290">
    <property type="component" value="Chromosome"/>
</dbReference>
<gene>
    <name evidence="1" type="ORF">DLM_2320</name>
</gene>
<sequence length="63" mass="6681">MIESLHVFTLLHAMHMAFDVFSCCAGSAFLVICPDRLAVLQPVPGFNFRASANGGKNGVKTAA</sequence>